<dbReference type="InterPro" id="IPR039379">
    <property type="entry name" value="Protoglobin_sensor_dom"/>
</dbReference>
<dbReference type="PANTHER" id="PTHR32089:SF118">
    <property type="entry name" value="HEME-BASED AEROTACTIC TRANSDUCER HEMAT"/>
    <property type="match status" value="1"/>
</dbReference>
<gene>
    <name evidence="5" type="ORF">BK761_14020</name>
</gene>
<keyword evidence="1 3" id="KW-0807">Transducer</keyword>
<dbReference type="InterPro" id="IPR012292">
    <property type="entry name" value="Globin/Proto"/>
</dbReference>
<dbReference type="Gene3D" id="1.10.287.950">
    <property type="entry name" value="Methyl-accepting chemotaxis protein"/>
    <property type="match status" value="1"/>
</dbReference>
<dbReference type="GO" id="GO:0004888">
    <property type="term" value="F:transmembrane signaling receptor activity"/>
    <property type="evidence" value="ECO:0007669"/>
    <property type="project" value="InterPro"/>
</dbReference>
<dbReference type="GO" id="GO:0006935">
    <property type="term" value="P:chemotaxis"/>
    <property type="evidence" value="ECO:0007669"/>
    <property type="project" value="InterPro"/>
</dbReference>
<dbReference type="Pfam" id="PF11563">
    <property type="entry name" value="Protoglobin"/>
    <property type="match status" value="1"/>
</dbReference>
<dbReference type="AlphaFoldDB" id="A0A9X6IV73"/>
<sequence>MNLPRNTIVEKQVTMIDLTIDDLAILRTFQPYIEKHLHEIVETFYESLVYEPSLIQIIKEHSNINRLKGTLSRHIQEMFSGKIDEGFIQKRNVIAHVHVRIGLERTWYMCALQNLLKSFIQIINKHTYLKEEYHQLVTATTKLVSLEQQLVLEAYEQEQGRQREEEVKKKGFLRQQVSKSIDELAVISEQASCSLQGISTQATEITELTKAGLAIAEMAELKSSEGNGRLNSLQQMMHTTKQSMSMVKLEVVDLKEKAIKIKEIAVLVTSIAEQTNLLALNAAIEAARAGERGKGFAVVAGEVRKLAESTKKEVQEVLGLIDGINQKVYSISDSVINTNGLVEQGVKETDKTSSFFDEILTSMHQLKEKNHQVNKDLGKLGYVIGDIYGAVDQIATSSDRLAEVAKGIT</sequence>
<dbReference type="PROSITE" id="PS50111">
    <property type="entry name" value="CHEMOTAXIS_TRANSDUC_2"/>
    <property type="match status" value="1"/>
</dbReference>
<evidence type="ECO:0000256" key="1">
    <source>
        <dbReference type="ARBA" id="ARBA00023224"/>
    </source>
</evidence>
<dbReference type="GO" id="GO:0016020">
    <property type="term" value="C:membrane"/>
    <property type="evidence" value="ECO:0007669"/>
    <property type="project" value="InterPro"/>
</dbReference>
<dbReference type="EMBL" id="NFEA01000038">
    <property type="protein sequence ID" value="OTZ33125.1"/>
    <property type="molecule type" value="Genomic_DNA"/>
</dbReference>
<reference evidence="5 6" key="1">
    <citation type="submission" date="2016-10" db="EMBL/GenBank/DDBJ databases">
        <title>Comparative genomics of Bacillus thuringiensis reveals a path to pathogens against multiple invertebrate hosts.</title>
        <authorList>
            <person name="Zheng J."/>
            <person name="Gao Q."/>
            <person name="Liu H."/>
            <person name="Peng D."/>
            <person name="Ruan L."/>
            <person name="Sun M."/>
        </authorList>
    </citation>
    <scope>NUCLEOTIDE SEQUENCE [LARGE SCALE GENOMIC DNA]</scope>
    <source>
        <strain evidence="5">BGSC 4M3</strain>
    </source>
</reference>
<dbReference type="SUPFAM" id="SSF46458">
    <property type="entry name" value="Globin-like"/>
    <property type="match status" value="1"/>
</dbReference>
<comment type="caution">
    <text evidence="5">The sequence shown here is derived from an EMBL/GenBank/DDBJ whole genome shotgun (WGS) entry which is preliminary data.</text>
</comment>
<dbReference type="PRINTS" id="PR00260">
    <property type="entry name" value="CHEMTRNSDUCR"/>
</dbReference>
<evidence type="ECO:0000313" key="5">
    <source>
        <dbReference type="EMBL" id="OTZ33125.1"/>
    </source>
</evidence>
<dbReference type="GO" id="GO:0020037">
    <property type="term" value="F:heme binding"/>
    <property type="evidence" value="ECO:0007669"/>
    <property type="project" value="InterPro"/>
</dbReference>
<proteinExistence type="inferred from homology"/>
<accession>A0A9X6IV73</accession>
<evidence type="ECO:0000256" key="3">
    <source>
        <dbReference type="PROSITE-ProRule" id="PRU00284"/>
    </source>
</evidence>
<dbReference type="PANTHER" id="PTHR32089">
    <property type="entry name" value="METHYL-ACCEPTING CHEMOTAXIS PROTEIN MCPB"/>
    <property type="match status" value="1"/>
</dbReference>
<feature type="domain" description="Methyl-accepting transducer" evidence="4">
    <location>
        <begin position="175"/>
        <end position="395"/>
    </location>
</feature>
<dbReference type="CDD" id="cd01068">
    <property type="entry name" value="globin_sensor"/>
    <property type="match status" value="1"/>
</dbReference>
<dbReference type="GO" id="GO:0007165">
    <property type="term" value="P:signal transduction"/>
    <property type="evidence" value="ECO:0007669"/>
    <property type="project" value="UniProtKB-KW"/>
</dbReference>
<dbReference type="InterPro" id="IPR009050">
    <property type="entry name" value="Globin-like_sf"/>
</dbReference>
<dbReference type="InterPro" id="IPR004089">
    <property type="entry name" value="MCPsignal_dom"/>
</dbReference>
<dbReference type="InterPro" id="IPR004090">
    <property type="entry name" value="Chemotax_Me-accpt_rcpt"/>
</dbReference>
<evidence type="ECO:0000256" key="2">
    <source>
        <dbReference type="ARBA" id="ARBA00029447"/>
    </source>
</evidence>
<organism evidence="5 6">
    <name type="scientific">Bacillus thuringiensis subsp. darmstadiensis</name>
    <dbReference type="NCBI Taxonomy" id="132264"/>
    <lineage>
        <taxon>Bacteria</taxon>
        <taxon>Bacillati</taxon>
        <taxon>Bacillota</taxon>
        <taxon>Bacilli</taxon>
        <taxon>Bacillales</taxon>
        <taxon>Bacillaceae</taxon>
        <taxon>Bacillus</taxon>
        <taxon>Bacillus cereus group</taxon>
    </lineage>
</organism>
<evidence type="ECO:0000259" key="4">
    <source>
        <dbReference type="PROSITE" id="PS50111"/>
    </source>
</evidence>
<dbReference type="SUPFAM" id="SSF58104">
    <property type="entry name" value="Methyl-accepting chemotaxis protein (MCP) signaling domain"/>
    <property type="match status" value="1"/>
</dbReference>
<dbReference type="SMART" id="SM00283">
    <property type="entry name" value="MA"/>
    <property type="match status" value="1"/>
</dbReference>
<dbReference type="Gene3D" id="1.10.490.10">
    <property type="entry name" value="Globins"/>
    <property type="match status" value="1"/>
</dbReference>
<evidence type="ECO:0000313" key="6">
    <source>
        <dbReference type="Proteomes" id="UP000195217"/>
    </source>
</evidence>
<dbReference type="Proteomes" id="UP000195217">
    <property type="component" value="Unassembled WGS sequence"/>
</dbReference>
<dbReference type="InterPro" id="IPR044398">
    <property type="entry name" value="Globin-sensor_dom"/>
</dbReference>
<name>A0A9X6IV73_BACUD</name>
<dbReference type="Pfam" id="PF00015">
    <property type="entry name" value="MCPsignal"/>
    <property type="match status" value="1"/>
</dbReference>
<comment type="similarity">
    <text evidence="2">Belongs to the methyl-accepting chemotaxis (MCP) protein family.</text>
</comment>
<dbReference type="GO" id="GO:0019825">
    <property type="term" value="F:oxygen binding"/>
    <property type="evidence" value="ECO:0007669"/>
    <property type="project" value="InterPro"/>
</dbReference>
<protein>
    <submittedName>
        <fullName evidence="5">Heme-based aerotactic transducer</fullName>
    </submittedName>
</protein>